<keyword evidence="3" id="KW-1185">Reference proteome</keyword>
<feature type="transmembrane region" description="Helical" evidence="1">
    <location>
        <begin position="99"/>
        <end position="121"/>
    </location>
</feature>
<keyword evidence="1" id="KW-1133">Transmembrane helix</keyword>
<gene>
    <name evidence="2" type="ORF">SAMN05660976_03453</name>
</gene>
<name>A0A1H7TDH5_9ACTN</name>
<reference evidence="2 3" key="1">
    <citation type="submission" date="2016-10" db="EMBL/GenBank/DDBJ databases">
        <authorList>
            <person name="de Groot N.N."/>
        </authorList>
    </citation>
    <scope>NUCLEOTIDE SEQUENCE [LARGE SCALE GENOMIC DNA]</scope>
    <source>
        <strain evidence="2 3">DSM 43357</strain>
    </source>
</reference>
<evidence type="ECO:0000256" key="1">
    <source>
        <dbReference type="SAM" id="Phobius"/>
    </source>
</evidence>
<dbReference type="Proteomes" id="UP000198953">
    <property type="component" value="Unassembled WGS sequence"/>
</dbReference>
<proteinExistence type="predicted"/>
<dbReference type="STRING" id="46177.SAMN05660976_03453"/>
<feature type="transmembrane region" description="Helical" evidence="1">
    <location>
        <begin position="55"/>
        <end position="78"/>
    </location>
</feature>
<accession>A0A1H7TDH5</accession>
<feature type="transmembrane region" description="Helical" evidence="1">
    <location>
        <begin position="24"/>
        <end position="43"/>
    </location>
</feature>
<sequence length="197" mass="21888">MHSLCIQIEHTNSVYYWYTRGMRIIIKTVGTACVIALLSYPFWAPQWGSGILGEIAGLGTIGALIVVAVFFLIVALYCRALQTTMTLVRPEARSAAPASVWWMFAIPFNFTEDFFIVHTVSSSMTADARMPSAFMRWWAPLGYGWCVFQIVSLFPGITGFIGGAIAIPLWAAHWIMTVRANRMLAAWRTAVPITSSL</sequence>
<evidence type="ECO:0000313" key="3">
    <source>
        <dbReference type="Proteomes" id="UP000198953"/>
    </source>
</evidence>
<keyword evidence="1" id="KW-0812">Transmembrane</keyword>
<feature type="transmembrane region" description="Helical" evidence="1">
    <location>
        <begin position="141"/>
        <end position="172"/>
    </location>
</feature>
<evidence type="ECO:0008006" key="4">
    <source>
        <dbReference type="Google" id="ProtNLM"/>
    </source>
</evidence>
<dbReference type="EMBL" id="FOBF01000007">
    <property type="protein sequence ID" value="SEL82871.1"/>
    <property type="molecule type" value="Genomic_DNA"/>
</dbReference>
<keyword evidence="1" id="KW-0472">Membrane</keyword>
<organism evidence="2 3">
    <name type="scientific">Nonomuraea pusilla</name>
    <dbReference type="NCBI Taxonomy" id="46177"/>
    <lineage>
        <taxon>Bacteria</taxon>
        <taxon>Bacillati</taxon>
        <taxon>Actinomycetota</taxon>
        <taxon>Actinomycetes</taxon>
        <taxon>Streptosporangiales</taxon>
        <taxon>Streptosporangiaceae</taxon>
        <taxon>Nonomuraea</taxon>
    </lineage>
</organism>
<dbReference type="AlphaFoldDB" id="A0A1H7TDH5"/>
<evidence type="ECO:0000313" key="2">
    <source>
        <dbReference type="EMBL" id="SEL82871.1"/>
    </source>
</evidence>
<protein>
    <recommendedName>
        <fullName evidence="4">DUF4328 domain-containing protein</fullName>
    </recommendedName>
</protein>